<dbReference type="InterPro" id="IPR000836">
    <property type="entry name" value="PRTase_dom"/>
</dbReference>
<comment type="function">
    <text evidence="6">Catalyzes the transfer of a ribosyl phosphate group from 5-phosphoribose 1-diphosphate to orotate, leading to the formation of orotidine monophosphate (OMP).</text>
</comment>
<dbReference type="AlphaFoldDB" id="A0A1F8HBG6"/>
<feature type="binding site" evidence="6">
    <location>
        <position position="146"/>
    </location>
    <ligand>
        <name>orotate</name>
        <dbReference type="ChEBI" id="CHEBI:30839"/>
    </ligand>
</feature>
<dbReference type="PANTHER" id="PTHR19278">
    <property type="entry name" value="OROTATE PHOSPHORIBOSYLTRANSFERASE"/>
    <property type="match status" value="1"/>
</dbReference>
<dbReference type="Proteomes" id="UP000177745">
    <property type="component" value="Unassembled WGS sequence"/>
</dbReference>
<feature type="binding site" description="in other chain" evidence="6">
    <location>
        <begin position="114"/>
        <end position="122"/>
    </location>
    <ligand>
        <name>5-phospho-alpha-D-ribose 1-diphosphate</name>
        <dbReference type="ChEBI" id="CHEBI:58017"/>
        <note>ligand shared between dimeric partners</note>
    </ligand>
</feature>
<dbReference type="CDD" id="cd06223">
    <property type="entry name" value="PRTases_typeI"/>
    <property type="match status" value="1"/>
</dbReference>
<dbReference type="InterPro" id="IPR029057">
    <property type="entry name" value="PRTase-like"/>
</dbReference>
<feature type="binding site" evidence="6">
    <location>
        <position position="118"/>
    </location>
    <ligand>
        <name>orotate</name>
        <dbReference type="ChEBI" id="CHEBI:30839"/>
    </ligand>
</feature>
<feature type="binding site" evidence="6">
    <location>
        <position position="87"/>
    </location>
    <ligand>
        <name>5-phospho-alpha-D-ribose 1-diphosphate</name>
        <dbReference type="ChEBI" id="CHEBI:58017"/>
        <note>ligand shared between dimeric partners</note>
    </ligand>
</feature>
<evidence type="ECO:0000256" key="4">
    <source>
        <dbReference type="ARBA" id="ARBA00022679"/>
    </source>
</evidence>
<evidence type="ECO:0000256" key="6">
    <source>
        <dbReference type="HAMAP-Rule" id="MF_01208"/>
    </source>
</evidence>
<accession>A0A1F8HBG6</accession>
<keyword evidence="4 6" id="KW-0808">Transferase</keyword>
<dbReference type="InterPro" id="IPR023031">
    <property type="entry name" value="OPRT"/>
</dbReference>
<dbReference type="Pfam" id="PF00156">
    <property type="entry name" value="Pribosyltran"/>
    <property type="match status" value="1"/>
</dbReference>
<evidence type="ECO:0000256" key="5">
    <source>
        <dbReference type="ARBA" id="ARBA00022975"/>
    </source>
</evidence>
<comment type="similarity">
    <text evidence="6">Belongs to the purine/pyrimidine phosphoribosyltransferase family. PyrE subfamily.</text>
</comment>
<dbReference type="PANTHER" id="PTHR19278:SF9">
    <property type="entry name" value="URIDINE 5'-MONOPHOSPHATE SYNTHASE"/>
    <property type="match status" value="1"/>
</dbReference>
<comment type="cofactor">
    <cofactor evidence="6">
        <name>Mg(2+)</name>
        <dbReference type="ChEBI" id="CHEBI:18420"/>
    </cofactor>
</comment>
<evidence type="ECO:0000259" key="7">
    <source>
        <dbReference type="Pfam" id="PF00156"/>
    </source>
</evidence>
<evidence type="ECO:0000256" key="3">
    <source>
        <dbReference type="ARBA" id="ARBA00022676"/>
    </source>
</evidence>
<dbReference type="GO" id="GO:0019856">
    <property type="term" value="P:pyrimidine nucleobase biosynthetic process"/>
    <property type="evidence" value="ECO:0007669"/>
    <property type="project" value="TreeGrafter"/>
</dbReference>
<dbReference type="UniPathway" id="UPA00070">
    <property type="reaction ID" value="UER00119"/>
</dbReference>
<feature type="binding site" evidence="6">
    <location>
        <position position="93"/>
    </location>
    <ligand>
        <name>5-phospho-alpha-D-ribose 1-diphosphate</name>
        <dbReference type="ChEBI" id="CHEBI:58017"/>
        <note>ligand shared between dimeric partners</note>
    </ligand>
</feature>
<evidence type="ECO:0000313" key="8">
    <source>
        <dbReference type="EMBL" id="OGN34289.1"/>
    </source>
</evidence>
<dbReference type="GO" id="GO:0000287">
    <property type="term" value="F:magnesium ion binding"/>
    <property type="evidence" value="ECO:0007669"/>
    <property type="project" value="UniProtKB-UniRule"/>
</dbReference>
<keyword evidence="3 6" id="KW-0328">Glycosyltransferase</keyword>
<gene>
    <name evidence="6" type="primary">pyrE</name>
    <name evidence="8" type="ORF">A3G51_00290</name>
</gene>
<dbReference type="GO" id="GO:0004588">
    <property type="term" value="F:orotate phosphoribosyltransferase activity"/>
    <property type="evidence" value="ECO:0007669"/>
    <property type="project" value="UniProtKB-UniRule"/>
</dbReference>
<keyword evidence="5 6" id="KW-0665">Pyrimidine biosynthesis</keyword>
<dbReference type="SUPFAM" id="SSF53271">
    <property type="entry name" value="PRTase-like"/>
    <property type="match status" value="1"/>
</dbReference>
<dbReference type="EMBL" id="MGKY01000003">
    <property type="protein sequence ID" value="OGN34289.1"/>
    <property type="molecule type" value="Genomic_DNA"/>
</dbReference>
<reference evidence="8 9" key="1">
    <citation type="journal article" date="2016" name="Nat. Commun.">
        <title>Thousands of microbial genomes shed light on interconnected biogeochemical processes in an aquifer system.</title>
        <authorList>
            <person name="Anantharaman K."/>
            <person name="Brown C.T."/>
            <person name="Hug L.A."/>
            <person name="Sharon I."/>
            <person name="Castelle C.J."/>
            <person name="Probst A.J."/>
            <person name="Thomas B.C."/>
            <person name="Singh A."/>
            <person name="Wilkins M.J."/>
            <person name="Karaoz U."/>
            <person name="Brodie E.L."/>
            <person name="Williams K.H."/>
            <person name="Hubbard S.S."/>
            <person name="Banfield J.F."/>
        </authorList>
    </citation>
    <scope>NUCLEOTIDE SEQUENCE [LARGE SCALE GENOMIC DNA]</scope>
</reference>
<feature type="domain" description="Phosphoribosyltransferase" evidence="7">
    <location>
        <begin position="46"/>
        <end position="161"/>
    </location>
</feature>
<comment type="catalytic activity">
    <reaction evidence="6">
        <text>orotidine 5'-phosphate + diphosphate = orotate + 5-phospho-alpha-D-ribose 1-diphosphate</text>
        <dbReference type="Rhea" id="RHEA:10380"/>
        <dbReference type="ChEBI" id="CHEBI:30839"/>
        <dbReference type="ChEBI" id="CHEBI:33019"/>
        <dbReference type="ChEBI" id="CHEBI:57538"/>
        <dbReference type="ChEBI" id="CHEBI:58017"/>
        <dbReference type="EC" id="2.4.2.10"/>
    </reaction>
</comment>
<dbReference type="InterPro" id="IPR004467">
    <property type="entry name" value="Or_phspho_trans_dom"/>
</dbReference>
<dbReference type="NCBIfam" id="TIGR00336">
    <property type="entry name" value="pyrE"/>
    <property type="match status" value="1"/>
</dbReference>
<protein>
    <recommendedName>
        <fullName evidence="2 6">Orotate phosphoribosyltransferase</fullName>
        <shortName evidence="6">OPRT</shortName>
        <shortName evidence="6">OPRTase</shortName>
        <ecNumber evidence="2 6">2.4.2.10</ecNumber>
    </recommendedName>
</protein>
<evidence type="ECO:0000256" key="1">
    <source>
        <dbReference type="ARBA" id="ARBA00004889"/>
    </source>
</evidence>
<sequence length="168" mass="18120">MKRLIEALKKEGVVNRGDFILTSGKSSNYYFDMKKVAGNPQLFSYIASLLSDKIKGKATCVASIGFGGVPLATAVSLKLNLPLIMVRDGVRAHGLGKIIEGYAPNKNDKVAVVDDVCTYGTSLKKIIRQINKTSAKVSGCYVVVTRSDKKLSVGAPIYHLVKADEIID</sequence>
<proteinExistence type="inferred from homology"/>
<organism evidence="8 9">
    <name type="scientific">Candidatus Yanofskybacteria bacterium RIFCSPLOWO2_12_FULL_43_11b</name>
    <dbReference type="NCBI Taxonomy" id="1802710"/>
    <lineage>
        <taxon>Bacteria</taxon>
        <taxon>Candidatus Yanofskyibacteriota</taxon>
    </lineage>
</organism>
<keyword evidence="6" id="KW-0460">Magnesium</keyword>
<dbReference type="HAMAP" id="MF_01208">
    <property type="entry name" value="PyrE"/>
    <property type="match status" value="1"/>
</dbReference>
<evidence type="ECO:0000256" key="2">
    <source>
        <dbReference type="ARBA" id="ARBA00011971"/>
    </source>
</evidence>
<comment type="pathway">
    <text evidence="1 6">Pyrimidine metabolism; UMP biosynthesis via de novo pathway; UMP from orotate: step 1/2.</text>
</comment>
<comment type="caution">
    <text evidence="8">The sequence shown here is derived from an EMBL/GenBank/DDBJ whole genome shotgun (WGS) entry which is preliminary data.</text>
</comment>
<dbReference type="EC" id="2.4.2.10" evidence="2 6"/>
<comment type="subunit">
    <text evidence="6">Homodimer.</text>
</comment>
<comment type="caution">
    <text evidence="6">Lacks conserved residue(s) required for the propagation of feature annotation.</text>
</comment>
<evidence type="ECO:0000313" key="9">
    <source>
        <dbReference type="Proteomes" id="UP000177745"/>
    </source>
</evidence>
<name>A0A1F8HBG6_9BACT</name>
<dbReference type="GO" id="GO:0044205">
    <property type="term" value="P:'de novo' UMP biosynthetic process"/>
    <property type="evidence" value="ECO:0007669"/>
    <property type="project" value="UniProtKB-UniRule"/>
</dbReference>
<dbReference type="Gene3D" id="3.40.50.2020">
    <property type="match status" value="1"/>
</dbReference>